<reference evidence="1 2" key="1">
    <citation type="journal article" date="2019" name="Arch. Virol.">
        <title>A novel jumbo Tenacibaculum maritimum lytic phage with head-fiber-like appendages.</title>
        <authorList>
            <person name="Kawato Y."/>
            <person name="Istiqomah I."/>
            <person name="Gaafar A.Y."/>
            <person name="Hanaoka M."/>
            <person name="Ishimaru K."/>
            <person name="Yasuike M."/>
            <person name="Nishiki I."/>
            <person name="Nakamura Y."/>
            <person name="Fujiwara A."/>
            <person name="Nakai T."/>
        </authorList>
    </citation>
    <scope>NUCLEOTIDE SEQUENCE [LARGE SCALE GENOMIC DNA]</scope>
    <source>
        <strain evidence="1 2">PTm5</strain>
    </source>
</reference>
<evidence type="ECO:0000313" key="2">
    <source>
        <dbReference type="Proteomes" id="UP000424080"/>
    </source>
</evidence>
<accession>A0A5S9BZK8</accession>
<organism evidence="1 2">
    <name type="scientific">Tenacibaculum phage PTm5</name>
    <dbReference type="NCBI Taxonomy" id="2547426"/>
    <lineage>
        <taxon>Viruses</taxon>
        <taxon>Duplodnaviria</taxon>
        <taxon>Heunggongvirae</taxon>
        <taxon>Uroviricota</taxon>
        <taxon>Caudoviricetes</taxon>
        <taxon>Shirahamavirus</taxon>
        <taxon>Shirahamavirus PTm1</taxon>
    </lineage>
</organism>
<name>A0A5S9BZK8_9CAUD</name>
<dbReference type="EMBL" id="AP019525">
    <property type="protein sequence ID" value="BBI90978.1"/>
    <property type="molecule type" value="Genomic_DNA"/>
</dbReference>
<protein>
    <submittedName>
        <fullName evidence="1">Uncharacterized protein</fullName>
    </submittedName>
</protein>
<dbReference type="Proteomes" id="UP000424080">
    <property type="component" value="Segment"/>
</dbReference>
<evidence type="ECO:0000313" key="1">
    <source>
        <dbReference type="EMBL" id="BBI90978.1"/>
    </source>
</evidence>
<proteinExistence type="predicted"/>
<sequence>MKKVTYYFATQLKDVDNKFQEAQVSIPSTSLHFDDIEKLLTHSGIAKNLLSKKEYTYTQGTSFDEYELVE</sequence>